<feature type="non-terminal residue" evidence="3">
    <location>
        <position position="378"/>
    </location>
</feature>
<dbReference type="Gene3D" id="3.30.460.10">
    <property type="entry name" value="Beta Polymerase, domain 2"/>
    <property type="match status" value="1"/>
</dbReference>
<evidence type="ECO:0000259" key="2">
    <source>
        <dbReference type="PROSITE" id="PS50102"/>
    </source>
</evidence>
<dbReference type="Proteomes" id="UP000565785">
    <property type="component" value="Unassembled WGS sequence"/>
</dbReference>
<dbReference type="EMBL" id="VXBP01004199">
    <property type="protein sequence ID" value="NXN96342.1"/>
    <property type="molecule type" value="Genomic_DNA"/>
</dbReference>
<dbReference type="PROSITE" id="PS50102">
    <property type="entry name" value="RRM"/>
    <property type="match status" value="1"/>
</dbReference>
<name>A0A7L1NA16_RHICY</name>
<dbReference type="Gene3D" id="1.10.1410.10">
    <property type="match status" value="1"/>
</dbReference>
<dbReference type="GO" id="GO:1990817">
    <property type="term" value="F:poly(A) RNA polymerase activity"/>
    <property type="evidence" value="ECO:0007669"/>
    <property type="project" value="TreeGrafter"/>
</dbReference>
<dbReference type="PANTHER" id="PTHR12271">
    <property type="entry name" value="POLY A POLYMERASE CID PAP -RELATED"/>
    <property type="match status" value="1"/>
</dbReference>
<dbReference type="GO" id="GO:0003723">
    <property type="term" value="F:RNA binding"/>
    <property type="evidence" value="ECO:0007669"/>
    <property type="project" value="UniProtKB-UniRule"/>
</dbReference>
<evidence type="ECO:0000313" key="3">
    <source>
        <dbReference type="EMBL" id="NXN96342.1"/>
    </source>
</evidence>
<protein>
    <submittedName>
        <fullName evidence="3">STPAP polymerase</fullName>
    </submittedName>
</protein>
<dbReference type="InterPro" id="IPR000504">
    <property type="entry name" value="RRM_dom"/>
</dbReference>
<gene>
    <name evidence="3" type="primary">Tut1</name>
    <name evidence="3" type="ORF">RHICYA_R15445</name>
</gene>
<dbReference type="GO" id="GO:0031123">
    <property type="term" value="P:RNA 3'-end processing"/>
    <property type="evidence" value="ECO:0007669"/>
    <property type="project" value="TreeGrafter"/>
</dbReference>
<dbReference type="Pfam" id="PF22600">
    <property type="entry name" value="MTPAP-like_central"/>
    <property type="match status" value="1"/>
</dbReference>
<dbReference type="SMART" id="SM00360">
    <property type="entry name" value="RRM"/>
    <property type="match status" value="1"/>
</dbReference>
<reference evidence="3 4" key="1">
    <citation type="submission" date="2019-09" db="EMBL/GenBank/DDBJ databases">
        <title>Bird 10,000 Genomes (B10K) Project - Family phase.</title>
        <authorList>
            <person name="Zhang G."/>
        </authorList>
    </citation>
    <scope>NUCLEOTIDE SEQUENCE [LARGE SCALE GENOMIC DNA]</scope>
    <source>
        <strain evidence="3">B10K-DU-002-35</strain>
        <tissue evidence="3">Muscle</tissue>
    </source>
</reference>
<dbReference type="InterPro" id="IPR043519">
    <property type="entry name" value="NT_sf"/>
</dbReference>
<proteinExistence type="predicted"/>
<dbReference type="OrthoDB" id="2274644at2759"/>
<dbReference type="InterPro" id="IPR054708">
    <property type="entry name" value="MTPAP-like_central"/>
</dbReference>
<dbReference type="SUPFAM" id="SSF81301">
    <property type="entry name" value="Nucleotidyltransferase"/>
    <property type="match status" value="1"/>
</dbReference>
<comment type="caution">
    <text evidence="3">The sequence shown here is derived from an EMBL/GenBank/DDBJ whole genome shotgun (WGS) entry which is preliminary data.</text>
</comment>
<dbReference type="GO" id="GO:0016607">
    <property type="term" value="C:nuclear speck"/>
    <property type="evidence" value="ECO:0007669"/>
    <property type="project" value="TreeGrafter"/>
</dbReference>
<dbReference type="SUPFAM" id="SSF81631">
    <property type="entry name" value="PAP/OAS1 substrate-binding domain"/>
    <property type="match status" value="1"/>
</dbReference>
<evidence type="ECO:0000256" key="1">
    <source>
        <dbReference type="PROSITE-ProRule" id="PRU00176"/>
    </source>
</evidence>
<evidence type="ECO:0000313" key="4">
    <source>
        <dbReference type="Proteomes" id="UP000565785"/>
    </source>
</evidence>
<keyword evidence="4" id="KW-1185">Reference proteome</keyword>
<sequence length="378" mass="41991">DPDVEPQPRGGFRCCLCGISAANRATLWDHLSGKRHRKLQDLRDQRRDQERRSVFVSGFSRGTSDQELAAYFGAFGEVVAVVRDKEKGAFAIVELREASSCQKVLEEPHHHLDGHRLRVRPREQKDFVPGRRNRHRELLGSEKLEQALCQVDSVDAQMQRLVELLELSEAERSLRQLLVTLFQEVFTEFFPGCSVIPFGSSVNGFDTSGCDLDLLLDLEATRSFQASSQPSGSFSDSLLPDVDLSSLPVADLLELVAAVLRRCVPGVCRVRAVPSARRPVVKFCHKESALAGDISIDNRLALLNTHFLRLCADADARVRPLVLSVRLWARRQHLAGNPDGGGPLLTNYALTLLVLFFLQTRTPPVLPTVSRLGELAGE</sequence>
<organism evidence="3 4">
    <name type="scientific">Rhinopomastus cyanomelas</name>
    <name type="common">Common scimitarbill</name>
    <dbReference type="NCBI Taxonomy" id="113115"/>
    <lineage>
        <taxon>Eukaryota</taxon>
        <taxon>Metazoa</taxon>
        <taxon>Chordata</taxon>
        <taxon>Craniata</taxon>
        <taxon>Vertebrata</taxon>
        <taxon>Euteleostomi</taxon>
        <taxon>Archelosauria</taxon>
        <taxon>Archosauria</taxon>
        <taxon>Dinosauria</taxon>
        <taxon>Saurischia</taxon>
        <taxon>Theropoda</taxon>
        <taxon>Coelurosauria</taxon>
        <taxon>Aves</taxon>
        <taxon>Neognathae</taxon>
        <taxon>Neoaves</taxon>
        <taxon>Telluraves</taxon>
        <taxon>Coraciimorphae</taxon>
        <taxon>Bucerotiformes</taxon>
        <taxon>Rhinopomastidae</taxon>
        <taxon>Rhinopomastus</taxon>
    </lineage>
</organism>
<dbReference type="Pfam" id="PF00076">
    <property type="entry name" value="RRM_1"/>
    <property type="match status" value="1"/>
</dbReference>
<dbReference type="AlphaFoldDB" id="A0A7L1NA16"/>
<dbReference type="PANTHER" id="PTHR12271:SF127">
    <property type="entry name" value="SPECKLE TARGETED PIP5K1A-REGULATED POLY(A) POLYMERASE"/>
    <property type="match status" value="1"/>
</dbReference>
<dbReference type="SUPFAM" id="SSF54928">
    <property type="entry name" value="RNA-binding domain, RBD"/>
    <property type="match status" value="1"/>
</dbReference>
<dbReference type="Gene3D" id="3.30.70.330">
    <property type="match status" value="1"/>
</dbReference>
<accession>A0A7L1NA16</accession>
<feature type="non-terminal residue" evidence="3">
    <location>
        <position position="1"/>
    </location>
</feature>
<dbReference type="InterPro" id="IPR035979">
    <property type="entry name" value="RBD_domain_sf"/>
</dbReference>
<dbReference type="InterPro" id="IPR012677">
    <property type="entry name" value="Nucleotide-bd_a/b_plait_sf"/>
</dbReference>
<feature type="domain" description="RRM" evidence="2">
    <location>
        <begin position="52"/>
        <end position="124"/>
    </location>
</feature>
<keyword evidence="1" id="KW-0694">RNA-binding</keyword>
<dbReference type="CDD" id="cd05402">
    <property type="entry name" value="NT_PAP_TUTase"/>
    <property type="match status" value="1"/>
</dbReference>